<dbReference type="NCBIfam" id="NF006562">
    <property type="entry name" value="PRK09065.1"/>
    <property type="match status" value="1"/>
</dbReference>
<dbReference type="eggNOG" id="COG0518">
    <property type="taxonomic scope" value="Bacteria"/>
</dbReference>
<dbReference type="GO" id="GO:0005829">
    <property type="term" value="C:cytosol"/>
    <property type="evidence" value="ECO:0007669"/>
    <property type="project" value="TreeGrafter"/>
</dbReference>
<dbReference type="PANTHER" id="PTHR42695">
    <property type="entry name" value="GLUTAMINE AMIDOTRANSFERASE YLR126C-RELATED"/>
    <property type="match status" value="1"/>
</dbReference>
<dbReference type="InterPro" id="IPR044992">
    <property type="entry name" value="ChyE-like"/>
</dbReference>
<evidence type="ECO:0000313" key="2">
    <source>
        <dbReference type="EMBL" id="AHG64180.1"/>
    </source>
</evidence>
<keyword evidence="2" id="KW-0808">Transferase</keyword>
<dbReference type="PROSITE" id="PS51273">
    <property type="entry name" value="GATASE_TYPE_1"/>
    <property type="match status" value="1"/>
</dbReference>
<keyword evidence="2" id="KW-0315">Glutamine amidotransferase</keyword>
<dbReference type="AlphaFoldDB" id="W0PGD8"/>
<organism evidence="2 3">
    <name type="scientific">Advenella mimigardefordensis (strain DSM 17166 / LMG 22922 / DPN7)</name>
    <dbReference type="NCBI Taxonomy" id="1247726"/>
    <lineage>
        <taxon>Bacteria</taxon>
        <taxon>Pseudomonadati</taxon>
        <taxon>Pseudomonadota</taxon>
        <taxon>Betaproteobacteria</taxon>
        <taxon>Burkholderiales</taxon>
        <taxon>Alcaligenaceae</taxon>
    </lineage>
</organism>
<evidence type="ECO:0000313" key="3">
    <source>
        <dbReference type="Proteomes" id="UP000019095"/>
    </source>
</evidence>
<dbReference type="Pfam" id="PF00117">
    <property type="entry name" value="GATase"/>
    <property type="match status" value="1"/>
</dbReference>
<dbReference type="RefSeq" id="WP_025372817.1">
    <property type="nucleotide sequence ID" value="NZ_CP003915.1"/>
</dbReference>
<dbReference type="HOGENOM" id="CLU_054974_4_1_4"/>
<dbReference type="KEGG" id="amim:MIM_c21010"/>
<accession>W0PGD8</accession>
<dbReference type="InterPro" id="IPR017926">
    <property type="entry name" value="GATASE"/>
</dbReference>
<dbReference type="PANTHER" id="PTHR42695:SF5">
    <property type="entry name" value="GLUTAMINE AMIDOTRANSFERASE YLR126C-RELATED"/>
    <property type="match status" value="1"/>
</dbReference>
<dbReference type="CDD" id="cd01741">
    <property type="entry name" value="GATase1_1"/>
    <property type="match status" value="1"/>
</dbReference>
<dbReference type="OrthoDB" id="9813383at2"/>
<feature type="domain" description="Glutamine amidotransferase" evidence="1">
    <location>
        <begin position="54"/>
        <end position="197"/>
    </location>
</feature>
<protein>
    <submittedName>
        <fullName evidence="2">Putative glutamine amidotransferase</fullName>
    </submittedName>
</protein>
<dbReference type="SUPFAM" id="SSF52317">
    <property type="entry name" value="Class I glutamine amidotransferase-like"/>
    <property type="match status" value="1"/>
</dbReference>
<evidence type="ECO:0000259" key="1">
    <source>
        <dbReference type="Pfam" id="PF00117"/>
    </source>
</evidence>
<dbReference type="Gene3D" id="3.40.50.880">
    <property type="match status" value="1"/>
</dbReference>
<dbReference type="InterPro" id="IPR029062">
    <property type="entry name" value="Class_I_gatase-like"/>
</dbReference>
<reference evidence="2 3" key="1">
    <citation type="journal article" date="2014" name="Microbiology">
        <title>Unravelling the complete genome sequence of Advenella mimigardefordensis strain DPN7T and novel insights in the catabolism of the xenobiotic polythioester precursor 3,3'-dithiodipropionate.</title>
        <authorList>
            <person name="Wubbeler J.H."/>
            <person name="Hiessl S."/>
            <person name="Schuldes J."/>
            <person name="Thurmer A."/>
            <person name="Daniel R."/>
            <person name="Steinbuchel A."/>
        </authorList>
    </citation>
    <scope>NUCLEOTIDE SEQUENCE [LARGE SCALE GENOMIC DNA]</scope>
    <source>
        <strain evidence="3">DSM 17166 / LMG 22922 / DPN7</strain>
    </source>
</reference>
<proteinExistence type="predicted"/>
<dbReference type="STRING" id="1247726.MIM_c21010"/>
<dbReference type="PATRIC" id="fig|1247726.3.peg.2310"/>
<sequence length="240" mass="26394">MKHRPLLILQTGSPPTEIRNKYNDISTWFGQVLNHTRRPVSVVRVFEGDNLPAPNPDYVTVITGSWAMVTDRHPWSEATAQWIRDAVKIEAPLFGVCYGHQLMAHALGGHVDYHPKGPELGCQTIQLQSSAAQDPLLAALPSQFQAHLSHEQSVLEPPAGASVLAGSAHDPHQIIRYGAHAVSTQFHPEFTPGIAGSLLQRRRAASKQNETHIETLLANLVETPEATSILNRFVESYESV</sequence>
<keyword evidence="3" id="KW-1185">Reference proteome</keyword>
<gene>
    <name evidence="2" type="ORF">MIM_c21010</name>
</gene>
<dbReference type="GO" id="GO:0016740">
    <property type="term" value="F:transferase activity"/>
    <property type="evidence" value="ECO:0007669"/>
    <property type="project" value="UniProtKB-KW"/>
</dbReference>
<dbReference type="PRINTS" id="PR00096">
    <property type="entry name" value="GATASE"/>
</dbReference>
<dbReference type="EMBL" id="CP003915">
    <property type="protein sequence ID" value="AHG64180.1"/>
    <property type="molecule type" value="Genomic_DNA"/>
</dbReference>
<dbReference type="Proteomes" id="UP000019095">
    <property type="component" value="Chromosome"/>
</dbReference>
<name>W0PGD8_ADVMD</name>